<comment type="caution">
    <text evidence="1">The sequence shown here is derived from an EMBL/GenBank/DDBJ whole genome shotgun (WGS) entry which is preliminary data.</text>
</comment>
<organism evidence="1 2">
    <name type="scientific">Crossiella equi</name>
    <dbReference type="NCBI Taxonomy" id="130796"/>
    <lineage>
        <taxon>Bacteria</taxon>
        <taxon>Bacillati</taxon>
        <taxon>Actinomycetota</taxon>
        <taxon>Actinomycetes</taxon>
        <taxon>Pseudonocardiales</taxon>
        <taxon>Pseudonocardiaceae</taxon>
        <taxon>Crossiella</taxon>
    </lineage>
</organism>
<dbReference type="RefSeq" id="WP_143343113.1">
    <property type="nucleotide sequence ID" value="NZ_JAGIOO010000001.1"/>
</dbReference>
<protein>
    <submittedName>
        <fullName evidence="1">Uncharacterized protein</fullName>
    </submittedName>
</protein>
<dbReference type="EMBL" id="JAGIOO010000001">
    <property type="protein sequence ID" value="MBP2477640.1"/>
    <property type="molecule type" value="Genomic_DNA"/>
</dbReference>
<evidence type="ECO:0000313" key="1">
    <source>
        <dbReference type="EMBL" id="MBP2477640.1"/>
    </source>
</evidence>
<reference evidence="1 2" key="1">
    <citation type="submission" date="2021-03" db="EMBL/GenBank/DDBJ databases">
        <title>Sequencing the genomes of 1000 actinobacteria strains.</title>
        <authorList>
            <person name="Klenk H.-P."/>
        </authorList>
    </citation>
    <scope>NUCLEOTIDE SEQUENCE [LARGE SCALE GENOMIC DNA]</scope>
    <source>
        <strain evidence="1 2">DSM 44580</strain>
    </source>
</reference>
<sequence length="431" mass="46884">MAGRKIIDPGCPVRGGYVHVHAEEDHFTLRAAPAEQYLLAQIAVPAEIHEPGQAWVATLPLADLLTKRPPAATDLQVTAEPSAGWIEVAYRTTSGRVIRRRRAAALAVDESNSPAEVTLSEEAIVSILLSADQVATLVGQVRQHEERDRPRMVWLTLESSPIPQLRLEARITDVEATACDFPLPVAPAGIEVTETYGQLFGRAVARIGKVLDKAGETRASMEIHELPSGPACEQRLGLLFRAVPYLFVLPLNKANTEGTIKRIRFLRTMFTAPSAVSVEVDGEGGLVSQICTESTGALRLPRVVLDFYDRDGEQVLLVHVTDESISEGGTGEVYSGVHAVTMSRPLNHRIVVDHRVLGAALTVFRRQDRVLLHLDPEDSVGSQMIGISAALQDGARITEFQAADVRTLFTRITSTPERVALYAESGPIPQL</sequence>
<proteinExistence type="predicted"/>
<keyword evidence="2" id="KW-1185">Reference proteome</keyword>
<name>A0ABS5APN9_9PSEU</name>
<evidence type="ECO:0000313" key="2">
    <source>
        <dbReference type="Proteomes" id="UP001519363"/>
    </source>
</evidence>
<gene>
    <name evidence="1" type="ORF">JOF53_006512</name>
</gene>
<dbReference type="Proteomes" id="UP001519363">
    <property type="component" value="Unassembled WGS sequence"/>
</dbReference>
<accession>A0ABS5APN9</accession>